<dbReference type="Pfam" id="PF00643">
    <property type="entry name" value="zf-B_box"/>
    <property type="match status" value="1"/>
</dbReference>
<evidence type="ECO:0000259" key="7">
    <source>
        <dbReference type="PROSITE" id="PS50119"/>
    </source>
</evidence>
<dbReference type="AlphaFoldDB" id="A0A3Q4MNN0"/>
<evidence type="ECO:0000313" key="9">
    <source>
        <dbReference type="Proteomes" id="UP000261580"/>
    </source>
</evidence>
<dbReference type="InterPro" id="IPR013083">
    <property type="entry name" value="Znf_RING/FYVE/PHD"/>
</dbReference>
<evidence type="ECO:0000256" key="5">
    <source>
        <dbReference type="SAM" id="Coils"/>
    </source>
</evidence>
<keyword evidence="9" id="KW-1185">Reference proteome</keyword>
<dbReference type="Gene3D" id="3.30.160.60">
    <property type="entry name" value="Classic Zinc Finger"/>
    <property type="match status" value="1"/>
</dbReference>
<keyword evidence="5" id="KW-0175">Coiled coil</keyword>
<protein>
    <recommendedName>
        <fullName evidence="10">B box-type domain-containing protein</fullName>
    </recommendedName>
</protein>
<organism evidence="8 9">
    <name type="scientific">Neolamprologus brichardi</name>
    <name type="common">Fairy cichlid</name>
    <name type="synonym">Lamprologus brichardi</name>
    <dbReference type="NCBI Taxonomy" id="32507"/>
    <lineage>
        <taxon>Eukaryota</taxon>
        <taxon>Metazoa</taxon>
        <taxon>Chordata</taxon>
        <taxon>Craniata</taxon>
        <taxon>Vertebrata</taxon>
        <taxon>Euteleostomi</taxon>
        <taxon>Actinopterygii</taxon>
        <taxon>Neopterygii</taxon>
        <taxon>Teleostei</taxon>
        <taxon>Neoteleostei</taxon>
        <taxon>Acanthomorphata</taxon>
        <taxon>Ovalentaria</taxon>
        <taxon>Cichlomorphae</taxon>
        <taxon>Cichliformes</taxon>
        <taxon>Cichlidae</taxon>
        <taxon>African cichlids</taxon>
        <taxon>Pseudocrenilabrinae</taxon>
        <taxon>Lamprologini</taxon>
        <taxon>Neolamprologus</taxon>
    </lineage>
</organism>
<dbReference type="GeneTree" id="ENSGT01150000286950"/>
<dbReference type="Gene3D" id="3.30.40.10">
    <property type="entry name" value="Zinc/RING finger domain, C3HC4 (zinc finger)"/>
    <property type="match status" value="1"/>
</dbReference>
<dbReference type="Ensembl" id="ENSNBRT00000015805.1">
    <property type="protein sequence ID" value="ENSNBRP00000015384.1"/>
    <property type="gene ID" value="ENSNBRG00000011918.1"/>
</dbReference>
<dbReference type="PROSITE" id="PS50089">
    <property type="entry name" value="ZF_RING_2"/>
    <property type="match status" value="1"/>
</dbReference>
<dbReference type="SMART" id="SM00336">
    <property type="entry name" value="BBOX"/>
    <property type="match status" value="1"/>
</dbReference>
<feature type="domain" description="RING-type" evidence="6">
    <location>
        <begin position="8"/>
        <end position="32"/>
    </location>
</feature>
<evidence type="ECO:0000256" key="4">
    <source>
        <dbReference type="PROSITE-ProRule" id="PRU00024"/>
    </source>
</evidence>
<sequence length="370" mass="42633">MNHEKLCCSVCLDLVKDPVTISCGHNYCMSCIKCRKIFILRPELVKNTMLAELVEDSKIPGIQPAPADLCYAGPEDVSCDACTGKKLKALKSCLVCLVSYCKQHLQPHYDSSAFDKHKLIKPSNRLKGNICSTHNEMMKMFCRTDQKCICYLCCVNEHKRHNTIEMQKEFEVILQNVHRRIQTKEGEVNVLRKEIEEILQSSDSAEKDIETIINELVSFIKEKGSNLKQQINFQQKTEERRVNKLQNKLKQEITELKRQEEELKPLSYTVDHTEFLCSYSQIPKLTDSIDSPSFRICPVKYLDNLERAVSEARDKLKMFLSEEWNEQNQLLGRISHHFFTMPPCSFILYTAPFSLSHAYNITQIGVGQAV</sequence>
<dbReference type="SUPFAM" id="SSF57845">
    <property type="entry name" value="B-box zinc-binding domain"/>
    <property type="match status" value="1"/>
</dbReference>
<keyword evidence="2 4" id="KW-0863">Zinc-finger</keyword>
<reference evidence="8" key="1">
    <citation type="submission" date="2025-08" db="UniProtKB">
        <authorList>
            <consortium name="Ensembl"/>
        </authorList>
    </citation>
    <scope>IDENTIFICATION</scope>
</reference>
<accession>A0A3Q4MNN0</accession>
<dbReference type="Proteomes" id="UP000261580">
    <property type="component" value="Unassembled WGS sequence"/>
</dbReference>
<reference evidence="8" key="2">
    <citation type="submission" date="2025-09" db="UniProtKB">
        <authorList>
            <consortium name="Ensembl"/>
        </authorList>
    </citation>
    <scope>IDENTIFICATION</scope>
</reference>
<evidence type="ECO:0000259" key="6">
    <source>
        <dbReference type="PROSITE" id="PS50089"/>
    </source>
</evidence>
<keyword evidence="3" id="KW-0862">Zinc</keyword>
<evidence type="ECO:0000313" key="8">
    <source>
        <dbReference type="Ensembl" id="ENSNBRP00000015384.1"/>
    </source>
</evidence>
<dbReference type="InterPro" id="IPR000315">
    <property type="entry name" value="Znf_B-box"/>
</dbReference>
<dbReference type="InterPro" id="IPR051051">
    <property type="entry name" value="E3_ubiq-ligase_TRIM/RNF"/>
</dbReference>
<dbReference type="STRING" id="32507.ENSNBRP00000015384"/>
<dbReference type="OMA" id="HAYNITQ"/>
<dbReference type="InterPro" id="IPR058030">
    <property type="entry name" value="TRIM8/14/16/25/29/45/65_CC"/>
</dbReference>
<dbReference type="GO" id="GO:0008270">
    <property type="term" value="F:zinc ion binding"/>
    <property type="evidence" value="ECO:0007669"/>
    <property type="project" value="UniProtKB-KW"/>
</dbReference>
<evidence type="ECO:0008006" key="10">
    <source>
        <dbReference type="Google" id="ProtNLM"/>
    </source>
</evidence>
<dbReference type="PROSITE" id="PS50119">
    <property type="entry name" value="ZF_BBOX"/>
    <property type="match status" value="1"/>
</dbReference>
<feature type="domain" description="B box-type" evidence="7">
    <location>
        <begin position="126"/>
        <end position="166"/>
    </location>
</feature>
<evidence type="ECO:0000256" key="1">
    <source>
        <dbReference type="ARBA" id="ARBA00022723"/>
    </source>
</evidence>
<proteinExistence type="predicted"/>
<dbReference type="InterPro" id="IPR001841">
    <property type="entry name" value="Znf_RING"/>
</dbReference>
<dbReference type="Pfam" id="PF25600">
    <property type="entry name" value="TRIM_CC"/>
    <property type="match status" value="1"/>
</dbReference>
<evidence type="ECO:0000256" key="3">
    <source>
        <dbReference type="ARBA" id="ARBA00022833"/>
    </source>
</evidence>
<dbReference type="PANTHER" id="PTHR25465">
    <property type="entry name" value="B-BOX DOMAIN CONTAINING"/>
    <property type="match status" value="1"/>
</dbReference>
<evidence type="ECO:0000256" key="2">
    <source>
        <dbReference type="ARBA" id="ARBA00022771"/>
    </source>
</evidence>
<dbReference type="CDD" id="cd19769">
    <property type="entry name" value="Bbox2_TRIM16-like"/>
    <property type="match status" value="1"/>
</dbReference>
<dbReference type="PANTHER" id="PTHR25465:SF5">
    <property type="entry name" value="E3 UBIQUITIN_ISG15 LIGASE TRIM25-RELATED"/>
    <property type="match status" value="1"/>
</dbReference>
<feature type="coiled-coil region" evidence="5">
    <location>
        <begin position="174"/>
        <end position="262"/>
    </location>
</feature>
<dbReference type="Gene3D" id="4.10.830.40">
    <property type="match status" value="1"/>
</dbReference>
<dbReference type="Pfam" id="PF15227">
    <property type="entry name" value="zf-C3HC4_4"/>
    <property type="match status" value="1"/>
</dbReference>
<dbReference type="SUPFAM" id="SSF57850">
    <property type="entry name" value="RING/U-box"/>
    <property type="match status" value="1"/>
</dbReference>
<dbReference type="InterPro" id="IPR017907">
    <property type="entry name" value="Znf_RING_CS"/>
</dbReference>
<name>A0A3Q4MNN0_NEOBR</name>
<keyword evidence="1" id="KW-0479">Metal-binding</keyword>
<dbReference type="PROSITE" id="PS00518">
    <property type="entry name" value="ZF_RING_1"/>
    <property type="match status" value="1"/>
</dbReference>